<reference evidence="2 3" key="1">
    <citation type="submission" date="2024-08" db="EMBL/GenBank/DDBJ databases">
        <authorList>
            <person name="Cucini C."/>
            <person name="Frati F."/>
        </authorList>
    </citation>
    <scope>NUCLEOTIDE SEQUENCE [LARGE SCALE GENOMIC DNA]</scope>
</reference>
<proteinExistence type="predicted"/>
<name>A0ABP1QF86_9HEXA</name>
<accession>A0ABP1QF86</accession>
<feature type="region of interest" description="Disordered" evidence="1">
    <location>
        <begin position="1"/>
        <end position="109"/>
    </location>
</feature>
<dbReference type="EMBL" id="CAXLJM020000033">
    <property type="protein sequence ID" value="CAL8100768.1"/>
    <property type="molecule type" value="Genomic_DNA"/>
</dbReference>
<dbReference type="Proteomes" id="UP001642540">
    <property type="component" value="Unassembled WGS sequence"/>
</dbReference>
<sequence length="704" mass="81659">MESNSDDELLSIGSDNDTEPESTKRAHVNVESSSDVNDEAEAEEIISAAACTQPRVEMNEAEVTLSDDEEDEQIENVEDGESSPQINERATSENNLEDSTGYGLRRKRKINYTEMENGNDDDDGGNPDKDKKSLKKEVLDIFNLPTARILKYTRNPDLIDSYNKCKIVYFDGTDSERLNVVSKFFDKCGHQFEDLFIRTRYDLDNYKFFQTVFKNTTALGKLTYKYHNGEDAYQILKLIKDLLNGNHLQALHSIKLVSVSGGESLRQRHLEIISEYPIKLRNLEVGDALWEDVKSNTLEKLLENQKENLETLVIHGGFRGDTGKEKILITIPKMEVLIKLHICPNYSFLSEIKNPYSKKARMITLDAKTEEPFKIAIKFQNDLPKLKRLVLGNLIDIDDLLFLNVRRLSEFRCGSHWNLSISFPSENSRKSLLESAVTEFQFPDALKDPTFVVKVSKHFPNLRKVWMFLPSVPVLRAFFKAFETSNLEEFYLKTQFDFESTMESCLLPRLSDVLQKSQATETLVRTLKEYKHFDEYVKYYNIELPVEEEDLMEGHSAGIRALCNLKILHLEHIPRRLLIPIPDDERKWYDHNCKFMSTTFGYERYPLKYRCHQEIMQLNLSEYIWKNIQINSEFTEEFYEAGFVDMPDVQVLGYESGMPVEEEEDIFEPVQRRATSNGTHVKVLPSMLFPDIKVKPEEITDYRI</sequence>
<protein>
    <submittedName>
        <fullName evidence="2">Uncharacterized protein</fullName>
    </submittedName>
</protein>
<gene>
    <name evidence="2" type="ORF">ODALV1_LOCUS10627</name>
</gene>
<comment type="caution">
    <text evidence="2">The sequence shown here is derived from an EMBL/GenBank/DDBJ whole genome shotgun (WGS) entry which is preliminary data.</text>
</comment>
<organism evidence="2 3">
    <name type="scientific">Orchesella dallaii</name>
    <dbReference type="NCBI Taxonomy" id="48710"/>
    <lineage>
        <taxon>Eukaryota</taxon>
        <taxon>Metazoa</taxon>
        <taxon>Ecdysozoa</taxon>
        <taxon>Arthropoda</taxon>
        <taxon>Hexapoda</taxon>
        <taxon>Collembola</taxon>
        <taxon>Entomobryomorpha</taxon>
        <taxon>Entomobryoidea</taxon>
        <taxon>Orchesellidae</taxon>
        <taxon>Orchesellinae</taxon>
        <taxon>Orchesella</taxon>
    </lineage>
</organism>
<evidence type="ECO:0000256" key="1">
    <source>
        <dbReference type="SAM" id="MobiDB-lite"/>
    </source>
</evidence>
<keyword evidence="3" id="KW-1185">Reference proteome</keyword>
<feature type="compositionally biased region" description="Acidic residues" evidence="1">
    <location>
        <begin position="65"/>
        <end position="81"/>
    </location>
</feature>
<feature type="compositionally biased region" description="Polar residues" evidence="1">
    <location>
        <begin position="82"/>
        <end position="98"/>
    </location>
</feature>
<evidence type="ECO:0000313" key="2">
    <source>
        <dbReference type="EMBL" id="CAL8100768.1"/>
    </source>
</evidence>
<evidence type="ECO:0000313" key="3">
    <source>
        <dbReference type="Proteomes" id="UP001642540"/>
    </source>
</evidence>